<evidence type="ECO:0000256" key="1">
    <source>
        <dbReference type="ARBA" id="ARBA00022490"/>
    </source>
</evidence>
<sequence>MPEAYAEDAPFLMIPQSEEQCGAHGIEIVRLINNTSAPDTDLVAEEIPVALVYNGISHAVMMTTPNMLEEFALGFTLAEGIASTPSEIYSIEVTDGCRGGKNVELEIASECFWKLKERRRAMTGRTGCGLCGIESLEETIRPVPKLSFTQTFDLEHYDRALGYLEEVEVLGRLTGCTHAAAWVLPDGTLAGGAEDVGRHVALDKLLGLRTRKNWQEGALVISSRASYEMVQKAAMCGVEIMFAVSAPTTLAIELAEKACITLVAFCRRGRANVYTHPERLIGIGHKA</sequence>
<keyword evidence="2 3" id="KW-0501">Molybdenum cofactor biosynthesis</keyword>
<dbReference type="Proteomes" id="UP000430564">
    <property type="component" value="Unassembled WGS sequence"/>
</dbReference>
<comment type="caution">
    <text evidence="4">The sequence shown here is derived from an EMBL/GenBank/DDBJ whole genome shotgun (WGS) entry which is preliminary data.</text>
</comment>
<dbReference type="AlphaFoldDB" id="A0A6I1ERF4"/>
<evidence type="ECO:0000313" key="4">
    <source>
        <dbReference type="EMBL" id="KAB7661287.1"/>
    </source>
</evidence>
<comment type="subcellular location">
    <subcellularLocation>
        <location evidence="3">Cytoplasm</location>
    </subcellularLocation>
</comment>
<feature type="active site" description="Cysteine persulfide intermediate" evidence="3">
    <location>
        <position position="128"/>
    </location>
</feature>
<gene>
    <name evidence="3 4" type="primary">fdhD</name>
    <name evidence="4" type="ORF">GBM95_04920</name>
</gene>
<name>A0A6I1ERF4_9BURK</name>
<protein>
    <recommendedName>
        <fullName evidence="3">Sulfur carrier protein FdhD</fullName>
    </recommendedName>
</protein>
<dbReference type="PIRSF" id="PIRSF015626">
    <property type="entry name" value="FdhD"/>
    <property type="match status" value="1"/>
</dbReference>
<keyword evidence="1 3" id="KW-0963">Cytoplasm</keyword>
<reference evidence="4 5" key="1">
    <citation type="submission" date="2019-10" db="EMBL/GenBank/DDBJ databases">
        <title>Genome diversity of Sutterella seckii.</title>
        <authorList>
            <person name="Chaplin A.V."/>
            <person name="Sokolova S.R."/>
            <person name="Mosin K.A."/>
            <person name="Ivanova E.L."/>
            <person name="Kochetkova T.O."/>
            <person name="Goltsov A.Y."/>
            <person name="Trofimov D.Y."/>
            <person name="Efimov B.A."/>
        </authorList>
    </citation>
    <scope>NUCLEOTIDE SEQUENCE [LARGE SCALE GENOMIC DNA]</scope>
    <source>
        <strain evidence="4 5">ASD393</strain>
    </source>
</reference>
<comment type="function">
    <text evidence="3">Required for formate dehydrogenase (FDH) activity. Acts as a sulfur carrier protein that transfers sulfur from IscS to the molybdenum cofactor prior to its insertion into FDH.</text>
</comment>
<dbReference type="SUPFAM" id="SSF53927">
    <property type="entry name" value="Cytidine deaminase-like"/>
    <property type="match status" value="1"/>
</dbReference>
<dbReference type="GO" id="GO:0006777">
    <property type="term" value="P:Mo-molybdopterin cofactor biosynthetic process"/>
    <property type="evidence" value="ECO:0007669"/>
    <property type="project" value="UniProtKB-UniRule"/>
</dbReference>
<evidence type="ECO:0000313" key="5">
    <source>
        <dbReference type="Proteomes" id="UP000430564"/>
    </source>
</evidence>
<evidence type="ECO:0000256" key="2">
    <source>
        <dbReference type="ARBA" id="ARBA00023150"/>
    </source>
</evidence>
<dbReference type="RefSeq" id="WP_152158071.1">
    <property type="nucleotide sequence ID" value="NZ_WEHX01000021.1"/>
</dbReference>
<feature type="binding site" evidence="3">
    <location>
        <begin position="265"/>
        <end position="270"/>
    </location>
    <ligand>
        <name>Mo-bis(molybdopterin guanine dinucleotide)</name>
        <dbReference type="ChEBI" id="CHEBI:60539"/>
    </ligand>
</feature>
<dbReference type="NCBIfam" id="TIGR00129">
    <property type="entry name" value="fdhD_narQ"/>
    <property type="match status" value="1"/>
</dbReference>
<comment type="similarity">
    <text evidence="3">Belongs to the FdhD family.</text>
</comment>
<keyword evidence="4" id="KW-0808">Transferase</keyword>
<dbReference type="PANTHER" id="PTHR30592">
    <property type="entry name" value="FORMATE DEHYDROGENASE"/>
    <property type="match status" value="1"/>
</dbReference>
<dbReference type="PANTHER" id="PTHR30592:SF1">
    <property type="entry name" value="SULFUR CARRIER PROTEIN FDHD"/>
    <property type="match status" value="1"/>
</dbReference>
<dbReference type="GO" id="GO:0005737">
    <property type="term" value="C:cytoplasm"/>
    <property type="evidence" value="ECO:0007669"/>
    <property type="project" value="UniProtKB-SubCell"/>
</dbReference>
<dbReference type="OrthoDB" id="3197277at2"/>
<dbReference type="EMBL" id="WEHX01000021">
    <property type="protein sequence ID" value="KAB7661287.1"/>
    <property type="molecule type" value="Genomic_DNA"/>
</dbReference>
<dbReference type="Pfam" id="PF02634">
    <property type="entry name" value="FdhD-NarQ"/>
    <property type="match status" value="1"/>
</dbReference>
<dbReference type="GO" id="GO:0016783">
    <property type="term" value="F:sulfurtransferase activity"/>
    <property type="evidence" value="ECO:0007669"/>
    <property type="project" value="InterPro"/>
</dbReference>
<evidence type="ECO:0000256" key="3">
    <source>
        <dbReference type="HAMAP-Rule" id="MF_00187"/>
    </source>
</evidence>
<dbReference type="InterPro" id="IPR016193">
    <property type="entry name" value="Cytidine_deaminase-like"/>
</dbReference>
<dbReference type="HAMAP" id="MF_00187">
    <property type="entry name" value="FdhD"/>
    <property type="match status" value="1"/>
</dbReference>
<proteinExistence type="inferred from homology"/>
<accession>A0A6I1ERF4</accession>
<dbReference type="Gene3D" id="3.10.20.10">
    <property type="match status" value="1"/>
</dbReference>
<dbReference type="Gene3D" id="3.40.140.10">
    <property type="entry name" value="Cytidine Deaminase, domain 2"/>
    <property type="match status" value="1"/>
</dbReference>
<dbReference type="GO" id="GO:0097163">
    <property type="term" value="F:sulfur carrier activity"/>
    <property type="evidence" value="ECO:0007669"/>
    <property type="project" value="UniProtKB-UniRule"/>
</dbReference>
<organism evidence="4 5">
    <name type="scientific">Sutterella seckii</name>
    <dbReference type="NCBI Taxonomy" id="1944635"/>
    <lineage>
        <taxon>Bacteria</taxon>
        <taxon>Pseudomonadati</taxon>
        <taxon>Pseudomonadota</taxon>
        <taxon>Betaproteobacteria</taxon>
        <taxon>Burkholderiales</taxon>
        <taxon>Sutterellaceae</taxon>
        <taxon>Sutterella</taxon>
    </lineage>
</organism>
<dbReference type="InterPro" id="IPR003786">
    <property type="entry name" value="FdhD"/>
</dbReference>